<protein>
    <submittedName>
        <fullName evidence="3">Uncharacterized protein</fullName>
    </submittedName>
</protein>
<organism evidence="3 4">
    <name type="scientific">Candidatus Roizmanbacteria bacterium GW2011_GWB1_40_7</name>
    <dbReference type="NCBI Taxonomy" id="1618482"/>
    <lineage>
        <taxon>Bacteria</taxon>
        <taxon>Candidatus Roizmaniibacteriota</taxon>
    </lineage>
</organism>
<evidence type="ECO:0000313" key="3">
    <source>
        <dbReference type="EMBL" id="KKR72322.1"/>
    </source>
</evidence>
<dbReference type="AlphaFoldDB" id="A0A0G0WAR5"/>
<evidence type="ECO:0000256" key="1">
    <source>
        <dbReference type="SAM" id="MobiDB-lite"/>
    </source>
</evidence>
<dbReference type="Proteomes" id="UP000034664">
    <property type="component" value="Unassembled WGS sequence"/>
</dbReference>
<keyword evidence="2" id="KW-0472">Membrane</keyword>
<feature type="region of interest" description="Disordered" evidence="1">
    <location>
        <begin position="1"/>
        <end position="75"/>
    </location>
</feature>
<comment type="caution">
    <text evidence="3">The sequence shown here is derived from an EMBL/GenBank/DDBJ whole genome shotgun (WGS) entry which is preliminary data.</text>
</comment>
<dbReference type="EMBL" id="LBZM01000007">
    <property type="protein sequence ID" value="KKR72322.1"/>
    <property type="molecule type" value="Genomic_DNA"/>
</dbReference>
<feature type="compositionally biased region" description="Low complexity" evidence="1">
    <location>
        <begin position="22"/>
        <end position="56"/>
    </location>
</feature>
<name>A0A0G0WAR5_9BACT</name>
<feature type="transmembrane region" description="Helical" evidence="2">
    <location>
        <begin position="81"/>
        <end position="101"/>
    </location>
</feature>
<accession>A0A0G0WAR5</accession>
<evidence type="ECO:0000313" key="4">
    <source>
        <dbReference type="Proteomes" id="UP000034664"/>
    </source>
</evidence>
<feature type="compositionally biased region" description="Low complexity" evidence="1">
    <location>
        <begin position="1"/>
        <end position="14"/>
    </location>
</feature>
<proteinExistence type="predicted"/>
<keyword evidence="2" id="KW-1133">Transmembrane helix</keyword>
<gene>
    <name evidence="3" type="ORF">UU14_C0007G0003</name>
</gene>
<reference evidence="3 4" key="1">
    <citation type="journal article" date="2015" name="Nature">
        <title>rRNA introns, odd ribosomes, and small enigmatic genomes across a large radiation of phyla.</title>
        <authorList>
            <person name="Brown C.T."/>
            <person name="Hug L.A."/>
            <person name="Thomas B.C."/>
            <person name="Sharon I."/>
            <person name="Castelle C.J."/>
            <person name="Singh A."/>
            <person name="Wilkins M.J."/>
            <person name="Williams K.H."/>
            <person name="Banfield J.F."/>
        </authorList>
    </citation>
    <scope>NUCLEOTIDE SEQUENCE [LARGE SCALE GENOMIC DNA]</scope>
</reference>
<evidence type="ECO:0000256" key="2">
    <source>
        <dbReference type="SAM" id="Phobius"/>
    </source>
</evidence>
<keyword evidence="2" id="KW-0812">Transmembrane</keyword>
<sequence>MDTPTSSTNSTIPPAQSSTDMQSSHQAQASSMAQSSTPSMQSPTMQTSPLNTIPSTPGTPPPSQTMPTTEDASHKGGSGKLVFLLVFILAVVAAIGGYLLFSMYQKSQPQPDVLITPAPAEPVASPTAVLQEDPTVEELESVSSSDEVTALEEDVEASNFSTLNEEVSTLEQELYHPLIPVLP</sequence>